<sequence>MKKPLHVKCFGAVLLIFALSKTTHAQLSLQGQLRTRTEIRDGVGNLAKTGTKPAAFTSQRTSLIFGYKWDRLTFGVNVRDVRVWGQDAASINNTDGSKLFLHEAWAEVILANSADTTLKFKAFDNLSLKIGRQELIYDDVRLLGNLDWLQQGRRFDMALLKAMKNGWQIDLGAAFNQNSDAFGRAGTFYAAGNAPTTVANSKGAFVSIPTDFIPTSGKGGAPVLASPLSTNGQNQMFKSMQMLYVSRKFGQTKFSGLFFKDDFQKYRIDSLGSTANGVVYGRRYDVEGVNSRITYGAMLTGLIGNASSKLGKIAWQAFAYKQGGKNRDGQSLSAHHYGANVSIQKGKFSFGPGYEILSGNNTISPDGKDHRFDPLYGTPHKHWGYMDYFYVGTGAPAGGLGNAFFKTKYVANPNLYFTFDIHNFALANDMKNVLDAAGGKISRQLGNEFDFIINYNLNKFTNIELGYCYLQGSNSLEYAKLGTMDKAKHSANWAYLMLNIRPDFFYTKPVAIKQ</sequence>
<dbReference type="RefSeq" id="WP_114068917.1">
    <property type="nucleotide sequence ID" value="NZ_CP030850.1"/>
</dbReference>
<feature type="domain" description="Alginate export" evidence="2">
    <location>
        <begin position="26"/>
        <end position="171"/>
    </location>
</feature>
<gene>
    <name evidence="3" type="ORF">DR864_21555</name>
</gene>
<organism evidence="3 4">
    <name type="scientific">Runella rosea</name>
    <dbReference type="NCBI Taxonomy" id="2259595"/>
    <lineage>
        <taxon>Bacteria</taxon>
        <taxon>Pseudomonadati</taxon>
        <taxon>Bacteroidota</taxon>
        <taxon>Cytophagia</taxon>
        <taxon>Cytophagales</taxon>
        <taxon>Spirosomataceae</taxon>
        <taxon>Runella</taxon>
    </lineage>
</organism>
<dbReference type="AlphaFoldDB" id="A0A344TND0"/>
<keyword evidence="1" id="KW-0732">Signal</keyword>
<feature type="signal peptide" evidence="1">
    <location>
        <begin position="1"/>
        <end position="25"/>
    </location>
</feature>
<dbReference type="EMBL" id="CP030850">
    <property type="protein sequence ID" value="AXE20151.1"/>
    <property type="molecule type" value="Genomic_DNA"/>
</dbReference>
<protein>
    <recommendedName>
        <fullName evidence="2">Alginate export domain-containing protein</fullName>
    </recommendedName>
</protein>
<reference evidence="3 4" key="1">
    <citation type="submission" date="2018-07" db="EMBL/GenBank/DDBJ databases">
        <title>Genome sequencing of Runella.</title>
        <authorList>
            <person name="Baek M.-G."/>
            <person name="Yi H."/>
        </authorList>
    </citation>
    <scope>NUCLEOTIDE SEQUENCE [LARGE SCALE GENOMIC DNA]</scope>
    <source>
        <strain evidence="3 4">HYN0085</strain>
    </source>
</reference>
<evidence type="ECO:0000259" key="2">
    <source>
        <dbReference type="Pfam" id="PF13372"/>
    </source>
</evidence>
<dbReference type="OrthoDB" id="1070463at2"/>
<accession>A0A344TND0</accession>
<feature type="chain" id="PRO_5016856389" description="Alginate export domain-containing protein" evidence="1">
    <location>
        <begin position="26"/>
        <end position="514"/>
    </location>
</feature>
<dbReference type="InterPro" id="IPR025388">
    <property type="entry name" value="Alginate_export_dom"/>
</dbReference>
<evidence type="ECO:0000313" key="4">
    <source>
        <dbReference type="Proteomes" id="UP000251993"/>
    </source>
</evidence>
<dbReference type="KEGG" id="run:DR864_21555"/>
<name>A0A344TND0_9BACT</name>
<dbReference type="Proteomes" id="UP000251993">
    <property type="component" value="Chromosome"/>
</dbReference>
<evidence type="ECO:0000313" key="3">
    <source>
        <dbReference type="EMBL" id="AXE20151.1"/>
    </source>
</evidence>
<keyword evidence="4" id="KW-1185">Reference proteome</keyword>
<proteinExistence type="predicted"/>
<dbReference type="Pfam" id="PF13372">
    <property type="entry name" value="Alginate_exp"/>
    <property type="match status" value="1"/>
</dbReference>
<evidence type="ECO:0000256" key="1">
    <source>
        <dbReference type="SAM" id="SignalP"/>
    </source>
</evidence>